<accession>A0A835SDE1</accession>
<feature type="compositionally biased region" description="Basic and acidic residues" evidence="1">
    <location>
        <begin position="650"/>
        <end position="662"/>
    </location>
</feature>
<organism evidence="2 3">
    <name type="scientific">Chlamydomonas incerta</name>
    <dbReference type="NCBI Taxonomy" id="51695"/>
    <lineage>
        <taxon>Eukaryota</taxon>
        <taxon>Viridiplantae</taxon>
        <taxon>Chlorophyta</taxon>
        <taxon>core chlorophytes</taxon>
        <taxon>Chlorophyceae</taxon>
        <taxon>CS clade</taxon>
        <taxon>Chlamydomonadales</taxon>
        <taxon>Chlamydomonadaceae</taxon>
        <taxon>Chlamydomonas</taxon>
    </lineage>
</organism>
<feature type="compositionally biased region" description="Polar residues" evidence="1">
    <location>
        <begin position="672"/>
        <end position="681"/>
    </location>
</feature>
<feature type="region of interest" description="Disordered" evidence="1">
    <location>
        <begin position="99"/>
        <end position="135"/>
    </location>
</feature>
<dbReference type="Proteomes" id="UP000650467">
    <property type="component" value="Unassembled WGS sequence"/>
</dbReference>
<dbReference type="EMBL" id="JAEHOC010000079">
    <property type="protein sequence ID" value="KAG2423466.1"/>
    <property type="molecule type" value="Genomic_DNA"/>
</dbReference>
<proteinExistence type="predicted"/>
<dbReference type="AlphaFoldDB" id="A0A835SDE1"/>
<sequence length="789" mass="77110">MDAFNTAATTNIAAGTNTAAGTNSKSNPGKGGGAKPRPGQAAVTLMLAAAAQRNAAASTTSNPTANAKGAAPVTIQVDYHLVACQVYDLARKFAAGGAARKQRAGGSGSASARGGGGVVEGCGGDSQMQEQQASVTVAAAVSPAALESEPPQPPPAAAVTQVLAAKTTTASVSAVVASETAKQPPPPPSPQPPELLSQGPAAIPAPAPASAIGVDSTPASSVAAFRPEPAPAPSATLCSLQTQPGVATYAAVVPARHPLQPGPVPAPAALLPPALLPGAATAATTTAPAAPAFCPPVAAGSALACTHGGAHQFAPVLLVMPEGGCSGFFTTQTQLPTITTAVTTAFANSGSADANVPFGAAAGFNQIGAAPPAATAAASGRTSGGGGANTAMVNALCYSPVPLPPTITTATLDAGRSRLPGLDAAPAALGARASLGGGVNAAATCATRPADTTPGDPPADSHLDACAAFGPACAGAGAGATHLGGGDGGGDVPMQDCWQLQSAPDGDMRLIHDSFSGHVSPHDADADVDAAMTEAGVDADAGADADADADAFARGAWSDCDELSLSGGIFAGGDGTGGGSAVSPELLAQVPSHLLPPSGVEMVIAAPVGQQVVGAAAGAGVGAAAAAVAAAAVSGNDSPLCHATLTLKPPQHEPQPKREQRQQQRLKVPQSEVAQLEQQQRRNSGCLAVERQQHLMGLHNTQEHLARVPMTANGLGPAAAAAVGDATNTQLHTLGADMNVADIAMGTSCGAQVYDNEHDALWQDLCSPLGKSDYDWYSSLLSDDDGSVV</sequence>
<feature type="compositionally biased region" description="Pro residues" evidence="1">
    <location>
        <begin position="183"/>
        <end position="193"/>
    </location>
</feature>
<name>A0A835SDE1_CHLIN</name>
<evidence type="ECO:0000256" key="1">
    <source>
        <dbReference type="SAM" id="MobiDB-lite"/>
    </source>
</evidence>
<feature type="region of interest" description="Disordered" evidence="1">
    <location>
        <begin position="647"/>
        <end position="681"/>
    </location>
</feature>
<evidence type="ECO:0000313" key="3">
    <source>
        <dbReference type="Proteomes" id="UP000650467"/>
    </source>
</evidence>
<feature type="compositionally biased region" description="Gly residues" evidence="1">
    <location>
        <begin position="105"/>
        <end position="124"/>
    </location>
</feature>
<gene>
    <name evidence="2" type="ORF">HXX76_015336</name>
</gene>
<feature type="region of interest" description="Disordered" evidence="1">
    <location>
        <begin position="17"/>
        <end position="40"/>
    </location>
</feature>
<reference evidence="2" key="1">
    <citation type="journal article" date="2020" name="bioRxiv">
        <title>Comparative genomics of Chlamydomonas.</title>
        <authorList>
            <person name="Craig R.J."/>
            <person name="Hasan A.R."/>
            <person name="Ness R.W."/>
            <person name="Keightley P.D."/>
        </authorList>
    </citation>
    <scope>NUCLEOTIDE SEQUENCE</scope>
    <source>
        <strain evidence="2">SAG 7.73</strain>
    </source>
</reference>
<evidence type="ECO:0000313" key="2">
    <source>
        <dbReference type="EMBL" id="KAG2423466.1"/>
    </source>
</evidence>
<feature type="region of interest" description="Disordered" evidence="1">
    <location>
        <begin position="175"/>
        <end position="215"/>
    </location>
</feature>
<comment type="caution">
    <text evidence="2">The sequence shown here is derived from an EMBL/GenBank/DDBJ whole genome shotgun (WGS) entry which is preliminary data.</text>
</comment>
<protein>
    <submittedName>
        <fullName evidence="2">Uncharacterized protein</fullName>
    </submittedName>
</protein>
<feature type="compositionally biased region" description="Low complexity" evidence="1">
    <location>
        <begin position="200"/>
        <end position="212"/>
    </location>
</feature>
<keyword evidence="3" id="KW-1185">Reference proteome</keyword>